<dbReference type="SMART" id="SM00343">
    <property type="entry name" value="ZnF_C2HC"/>
    <property type="match status" value="1"/>
</dbReference>
<protein>
    <recommendedName>
        <fullName evidence="8">CCHC-type domain-containing protein</fullName>
    </recommendedName>
</protein>
<feature type="region of interest" description="Disordered" evidence="7">
    <location>
        <begin position="965"/>
        <end position="1069"/>
    </location>
</feature>
<sequence>MFNLRIVDQLHMTLYETRPLLRPAQFEAIAVWELIARQQQEIKCKRRVRKEDETERKKTTSKSDNSLSGNREAKRASIIEEESDDEALITQILRDRPPPSEVHEWGPSTSTDPTAPAQAMRTVSPVQGNDEQAQGVVQGNPSGLTTSVVQEQLHPPPIQRIYPQVPILETTSNLVVPTEQLVLRPLLVQTEPTSILRPQVQPQGMPRFTPMTGTQSDLTPVINQCMGVTVPQNTGARAAPDAITLLVTVGPVVPLFAHKKPITGEQGEMSQSPVRSGISEQVQVVSTMGQTFDGSRSLMGLSLLAALHDAVNSPSAGQNIKLLTLQTPSAVVLQVPSLNASKISLQGLTAQQLNKWLDKLSTPQNASNSEEHIDCVRLSVEVTELIEGTIGVNSDKTELKQKKLKEKAMVMQIKAAQTGVQGTFVQQIPQQQGTVMFQPQMRGRGRGVNMNRGPDLNTVVVQNEVQGMRKMLLCHICGAVGHWKRECPMMIQEGVVQQDGDVNTFQNVRVARIRGPNPNFQNNMNQMQNSQPVQQMQMPRAQMTQLQPVQLQGPMVPRQQMQTPQAPMEQQQMMLTQQVTGQRQDRSSDTVHQFPLHTENEINGEWMRDSSDEEPRVLAASLEVDQRGPYMRGTVMGHKVSFLVDTEATRSTVRSAEVPNLPLSGRTVQVAGVANKHLTNLITDPVQVEIGNFQRLHKFVVCDSSPTNSDDEEDPVPETECENTNEEYPLIEFFPMFTVKDLHSDLQGTVQLNVWDLTGKEVGLIKGVELIKVTLKLNAVFQQLPQYNMTQDAHGDAHHPVAYFSATLNPVAAALPGCLRAVTAVTKMQYLTGARLTRRPYQVILTTTTAVKCAGIPNWIHVSHTKKVACPLDHEEALLRAPTTGKQVAAPETEKEQREPEVEPELVEDGSITCVRDKSKELQEGASESILTDAAEESITTDTAGQPSAAGVLPEVVRSEKQIEQALDPDGEGVEQGQSQSDPTPPEPIAGPSRENTTEKEKEKSPILKRILTEGTRKGDNWPESQIEKGKEVVIDQTIGEEVDTTRKEELSEREFSGDRKLKRKRIAS</sequence>
<dbReference type="PROSITE" id="PS50158">
    <property type="entry name" value="ZF_CCHC"/>
    <property type="match status" value="1"/>
</dbReference>
<dbReference type="InterPro" id="IPR021109">
    <property type="entry name" value="Peptidase_aspartic_dom_sf"/>
</dbReference>
<dbReference type="AlphaFoldDB" id="A0AAV7T2X6"/>
<keyword evidence="10" id="KW-1185">Reference proteome</keyword>
<feature type="region of interest" description="Disordered" evidence="7">
    <location>
        <begin position="95"/>
        <end position="117"/>
    </location>
</feature>
<keyword evidence="6" id="KW-0479">Metal-binding</keyword>
<feature type="domain" description="CCHC-type" evidence="8">
    <location>
        <begin position="474"/>
        <end position="488"/>
    </location>
</feature>
<evidence type="ECO:0000259" key="8">
    <source>
        <dbReference type="PROSITE" id="PS50158"/>
    </source>
</evidence>
<evidence type="ECO:0000256" key="7">
    <source>
        <dbReference type="SAM" id="MobiDB-lite"/>
    </source>
</evidence>
<dbReference type="Gene3D" id="2.30.30.850">
    <property type="match status" value="1"/>
</dbReference>
<dbReference type="SUPFAM" id="SSF57756">
    <property type="entry name" value="Retrovirus zinc finger-like domains"/>
    <property type="match status" value="1"/>
</dbReference>
<dbReference type="GO" id="GO:0004519">
    <property type="term" value="F:endonuclease activity"/>
    <property type="evidence" value="ECO:0007669"/>
    <property type="project" value="UniProtKB-KW"/>
</dbReference>
<dbReference type="GO" id="GO:0016779">
    <property type="term" value="F:nucleotidyltransferase activity"/>
    <property type="evidence" value="ECO:0007669"/>
    <property type="project" value="UniProtKB-KW"/>
</dbReference>
<evidence type="ECO:0000256" key="5">
    <source>
        <dbReference type="ARBA" id="ARBA00022801"/>
    </source>
</evidence>
<dbReference type="InterPro" id="IPR001878">
    <property type="entry name" value="Znf_CCHC"/>
</dbReference>
<dbReference type="GO" id="GO:0003676">
    <property type="term" value="F:nucleic acid binding"/>
    <property type="evidence" value="ECO:0007669"/>
    <property type="project" value="InterPro"/>
</dbReference>
<feature type="compositionally biased region" description="Basic and acidic residues" evidence="7">
    <location>
        <begin position="95"/>
        <end position="104"/>
    </location>
</feature>
<feature type="compositionally biased region" description="Basic and acidic residues" evidence="7">
    <location>
        <begin position="996"/>
        <end position="1034"/>
    </location>
</feature>
<name>A0AAV7T2X6_PLEWA</name>
<evidence type="ECO:0000256" key="3">
    <source>
        <dbReference type="ARBA" id="ARBA00022722"/>
    </source>
</evidence>
<organism evidence="9 10">
    <name type="scientific">Pleurodeles waltl</name>
    <name type="common">Iberian ribbed newt</name>
    <dbReference type="NCBI Taxonomy" id="8319"/>
    <lineage>
        <taxon>Eukaryota</taxon>
        <taxon>Metazoa</taxon>
        <taxon>Chordata</taxon>
        <taxon>Craniata</taxon>
        <taxon>Vertebrata</taxon>
        <taxon>Euteleostomi</taxon>
        <taxon>Amphibia</taxon>
        <taxon>Batrachia</taxon>
        <taxon>Caudata</taxon>
        <taxon>Salamandroidea</taxon>
        <taxon>Salamandridae</taxon>
        <taxon>Pleurodelinae</taxon>
        <taxon>Pleurodeles</taxon>
    </lineage>
</organism>
<comment type="caution">
    <text evidence="9">The sequence shown here is derived from an EMBL/GenBank/DDBJ whole genome shotgun (WGS) entry which is preliminary data.</text>
</comment>
<feature type="compositionally biased region" description="Basic and acidic residues" evidence="7">
    <location>
        <begin position="892"/>
        <end position="901"/>
    </location>
</feature>
<keyword evidence="2" id="KW-0548">Nucleotidyltransferase</keyword>
<dbReference type="SUPFAM" id="SSF50630">
    <property type="entry name" value="Acid proteases"/>
    <property type="match status" value="1"/>
</dbReference>
<evidence type="ECO:0000256" key="1">
    <source>
        <dbReference type="ARBA" id="ARBA00022679"/>
    </source>
</evidence>
<dbReference type="Pfam" id="PF18697">
    <property type="entry name" value="MLVIN_C"/>
    <property type="match status" value="1"/>
</dbReference>
<evidence type="ECO:0000313" key="10">
    <source>
        <dbReference type="Proteomes" id="UP001066276"/>
    </source>
</evidence>
<dbReference type="InterPro" id="IPR040643">
    <property type="entry name" value="MLVIN_C"/>
</dbReference>
<keyword evidence="1" id="KW-0808">Transferase</keyword>
<gene>
    <name evidence="9" type="ORF">NDU88_002614</name>
</gene>
<dbReference type="Proteomes" id="UP001066276">
    <property type="component" value="Chromosome 4_1"/>
</dbReference>
<evidence type="ECO:0000256" key="2">
    <source>
        <dbReference type="ARBA" id="ARBA00022695"/>
    </source>
</evidence>
<keyword evidence="6" id="KW-0862">Zinc</keyword>
<keyword evidence="6" id="KW-0863">Zinc-finger</keyword>
<keyword evidence="4" id="KW-0255">Endonuclease</keyword>
<dbReference type="Gene3D" id="3.10.20.370">
    <property type="match status" value="1"/>
</dbReference>
<evidence type="ECO:0000256" key="6">
    <source>
        <dbReference type="PROSITE-ProRule" id="PRU00047"/>
    </source>
</evidence>
<evidence type="ECO:0000256" key="4">
    <source>
        <dbReference type="ARBA" id="ARBA00022759"/>
    </source>
</evidence>
<dbReference type="Gene3D" id="2.40.70.10">
    <property type="entry name" value="Acid Proteases"/>
    <property type="match status" value="1"/>
</dbReference>
<accession>A0AAV7T2X6</accession>
<feature type="region of interest" description="Disordered" evidence="7">
    <location>
        <begin position="881"/>
        <end position="907"/>
    </location>
</feature>
<evidence type="ECO:0000313" key="9">
    <source>
        <dbReference type="EMBL" id="KAJ1170742.1"/>
    </source>
</evidence>
<feature type="compositionally biased region" description="Basic and acidic residues" evidence="7">
    <location>
        <begin position="1044"/>
        <end position="1060"/>
    </location>
</feature>
<reference evidence="9" key="1">
    <citation type="journal article" date="2022" name="bioRxiv">
        <title>Sequencing and chromosome-scale assembly of the giantPleurodeles waltlgenome.</title>
        <authorList>
            <person name="Brown T."/>
            <person name="Elewa A."/>
            <person name="Iarovenko S."/>
            <person name="Subramanian E."/>
            <person name="Araus A.J."/>
            <person name="Petzold A."/>
            <person name="Susuki M."/>
            <person name="Suzuki K.-i.T."/>
            <person name="Hayashi T."/>
            <person name="Toyoda A."/>
            <person name="Oliveira C."/>
            <person name="Osipova E."/>
            <person name="Leigh N.D."/>
            <person name="Simon A."/>
            <person name="Yun M.H."/>
        </authorList>
    </citation>
    <scope>NUCLEOTIDE SEQUENCE</scope>
    <source>
        <strain evidence="9">20211129_DDA</strain>
        <tissue evidence="9">Liver</tissue>
    </source>
</reference>
<dbReference type="Pfam" id="PF00098">
    <property type="entry name" value="zf-CCHC"/>
    <property type="match status" value="1"/>
</dbReference>
<keyword evidence="5" id="KW-0378">Hydrolase</keyword>
<feature type="compositionally biased region" description="Basic and acidic residues" evidence="7">
    <location>
        <begin position="49"/>
        <end position="58"/>
    </location>
</feature>
<dbReference type="GO" id="GO:0008270">
    <property type="term" value="F:zinc ion binding"/>
    <property type="evidence" value="ECO:0007669"/>
    <property type="project" value="UniProtKB-KW"/>
</dbReference>
<keyword evidence="3" id="KW-0540">Nuclease</keyword>
<proteinExistence type="predicted"/>
<dbReference type="InterPro" id="IPR036875">
    <property type="entry name" value="Znf_CCHC_sf"/>
</dbReference>
<dbReference type="EMBL" id="JANPWB010000007">
    <property type="protein sequence ID" value="KAJ1170742.1"/>
    <property type="molecule type" value="Genomic_DNA"/>
</dbReference>
<feature type="region of interest" description="Disordered" evidence="7">
    <location>
        <begin position="45"/>
        <end position="81"/>
    </location>
</feature>
<dbReference type="GO" id="GO:0016787">
    <property type="term" value="F:hydrolase activity"/>
    <property type="evidence" value="ECO:0007669"/>
    <property type="project" value="UniProtKB-KW"/>
</dbReference>